<gene>
    <name evidence="1" type="ORF">AQUCO_01800184v1</name>
</gene>
<dbReference type="InParanoid" id="A0A2G5DKA9"/>
<organism evidence="1 2">
    <name type="scientific">Aquilegia coerulea</name>
    <name type="common">Rocky mountain columbine</name>
    <dbReference type="NCBI Taxonomy" id="218851"/>
    <lineage>
        <taxon>Eukaryota</taxon>
        <taxon>Viridiplantae</taxon>
        <taxon>Streptophyta</taxon>
        <taxon>Embryophyta</taxon>
        <taxon>Tracheophyta</taxon>
        <taxon>Spermatophyta</taxon>
        <taxon>Magnoliopsida</taxon>
        <taxon>Ranunculales</taxon>
        <taxon>Ranunculaceae</taxon>
        <taxon>Thalictroideae</taxon>
        <taxon>Aquilegia</taxon>
    </lineage>
</organism>
<evidence type="ECO:0000313" key="2">
    <source>
        <dbReference type="Proteomes" id="UP000230069"/>
    </source>
</evidence>
<name>A0A2G5DKA9_AQUCA</name>
<dbReference type="EMBL" id="KZ305035">
    <property type="protein sequence ID" value="PIA43948.1"/>
    <property type="molecule type" value="Genomic_DNA"/>
</dbReference>
<proteinExistence type="predicted"/>
<protein>
    <submittedName>
        <fullName evidence="1">Uncharacterized protein</fullName>
    </submittedName>
</protein>
<dbReference type="AlphaFoldDB" id="A0A2G5DKA9"/>
<dbReference type="Proteomes" id="UP000230069">
    <property type="component" value="Unassembled WGS sequence"/>
</dbReference>
<evidence type="ECO:0000313" key="1">
    <source>
        <dbReference type="EMBL" id="PIA43948.1"/>
    </source>
</evidence>
<accession>A0A2G5DKA9</accession>
<keyword evidence="2" id="KW-1185">Reference proteome</keyword>
<reference evidence="1 2" key="1">
    <citation type="submission" date="2017-09" db="EMBL/GenBank/DDBJ databases">
        <title>WGS assembly of Aquilegia coerulea Goldsmith.</title>
        <authorList>
            <person name="Hodges S."/>
            <person name="Kramer E."/>
            <person name="Nordborg M."/>
            <person name="Tomkins J."/>
            <person name="Borevitz J."/>
            <person name="Derieg N."/>
            <person name="Yan J."/>
            <person name="Mihaltcheva S."/>
            <person name="Hayes R.D."/>
            <person name="Rokhsar D."/>
        </authorList>
    </citation>
    <scope>NUCLEOTIDE SEQUENCE [LARGE SCALE GENOMIC DNA]</scope>
    <source>
        <strain evidence="2">cv. Goldsmith</strain>
    </source>
</reference>
<sequence>MLRNSHRCVENENCEYKLTQQHIDTSQGKLLPLHKDQPSFASRCELHRFTYNTEDLFRQSRKSALLQVLIGLFSVAANTKLRKISSASGKS</sequence>